<evidence type="ECO:0000313" key="2">
    <source>
        <dbReference type="EMBL" id="GAV30664.1"/>
    </source>
</evidence>
<organism evidence="2 3">
    <name type="scientific">Pichia membranifaciens</name>
    <dbReference type="NCBI Taxonomy" id="4926"/>
    <lineage>
        <taxon>Eukaryota</taxon>
        <taxon>Fungi</taxon>
        <taxon>Dikarya</taxon>
        <taxon>Ascomycota</taxon>
        <taxon>Saccharomycotina</taxon>
        <taxon>Pichiomycetes</taxon>
        <taxon>Pichiales</taxon>
        <taxon>Pichiaceae</taxon>
        <taxon>Pichia</taxon>
    </lineage>
</organism>
<keyword evidence="3" id="KW-1185">Reference proteome</keyword>
<dbReference type="OrthoDB" id="8904098at2759"/>
<protein>
    <submittedName>
        <fullName evidence="2">Uncharacterized protein</fullName>
    </submittedName>
</protein>
<evidence type="ECO:0000256" key="1">
    <source>
        <dbReference type="SAM" id="MobiDB-lite"/>
    </source>
</evidence>
<dbReference type="InterPro" id="IPR036259">
    <property type="entry name" value="MFS_trans_sf"/>
</dbReference>
<dbReference type="Proteomes" id="UP000186136">
    <property type="component" value="Unassembled WGS sequence"/>
</dbReference>
<evidence type="ECO:0000313" key="3">
    <source>
        <dbReference type="Proteomes" id="UP000186136"/>
    </source>
</evidence>
<reference evidence="2 3" key="1">
    <citation type="submission" date="2016-08" db="EMBL/GenBank/DDBJ databases">
        <title>Whole genome shotgun sequence of Pichia membranifaciens KS47-1.</title>
        <authorList>
            <person name="Konishi M."/>
            <person name="Ishida M."/>
            <person name="Arakawa T."/>
            <person name="Kato Y."/>
            <person name="Horiuchi J."/>
        </authorList>
    </citation>
    <scope>NUCLEOTIDE SEQUENCE [LARGE SCALE GENOMIC DNA]</scope>
    <source>
        <strain evidence="2 3">KS47-1</strain>
    </source>
</reference>
<gene>
    <name evidence="2" type="ORF">PMKS-004181</name>
</gene>
<feature type="compositionally biased region" description="Basic and acidic residues" evidence="1">
    <location>
        <begin position="8"/>
        <end position="24"/>
    </location>
</feature>
<dbReference type="EMBL" id="BDGI01000209">
    <property type="protein sequence ID" value="GAV30664.1"/>
    <property type="molecule type" value="Genomic_DNA"/>
</dbReference>
<feature type="region of interest" description="Disordered" evidence="1">
    <location>
        <begin position="1"/>
        <end position="24"/>
    </location>
</feature>
<dbReference type="Gene3D" id="1.20.1250.20">
    <property type="entry name" value="MFS general substrate transporter like domains"/>
    <property type="match status" value="1"/>
</dbReference>
<dbReference type="AlphaFoldDB" id="A0A1Q2YMA5"/>
<comment type="caution">
    <text evidence="2">The sequence shown here is derived from an EMBL/GenBank/DDBJ whole genome shotgun (WGS) entry which is preliminary data.</text>
</comment>
<accession>A0A1Q2YMA5</accession>
<name>A0A1Q2YMA5_9ASCO</name>
<proteinExistence type="predicted"/>
<sequence>MGFFTKNNDSDAKSQSEFAESEKHLPEVNDLGFVDSSSVDLEDREYYPEYADEYNPAGLAMATAEDKERYRNVRTRPTVAAMLILVCEFAERGSYYGVQGILTNFIMRPLPEGSRTGRVMPGNDGNAGALGLGLKDANALMTDGVSSKPF</sequence>